<name>A0ABT9AXF7_9ACTN</name>
<comment type="caution">
    <text evidence="1">The sequence shown here is derived from an EMBL/GenBank/DDBJ whole genome shotgun (WGS) entry which is preliminary data.</text>
</comment>
<reference evidence="1 2" key="1">
    <citation type="submission" date="2023-07" db="EMBL/GenBank/DDBJ databases">
        <title>Nocardioides sp. nov WY-20 isolated from soil.</title>
        <authorList>
            <person name="Liu B."/>
            <person name="Wan Y."/>
        </authorList>
    </citation>
    <scope>NUCLEOTIDE SEQUENCE [LARGE SCALE GENOMIC DNA]</scope>
    <source>
        <strain evidence="1 2">WY-20</strain>
    </source>
</reference>
<evidence type="ECO:0000313" key="2">
    <source>
        <dbReference type="Proteomes" id="UP001233314"/>
    </source>
</evidence>
<dbReference type="InterPro" id="IPR009959">
    <property type="entry name" value="Cyclase_SnoaL-like"/>
</dbReference>
<dbReference type="EMBL" id="JAUQTA010000001">
    <property type="protein sequence ID" value="MDO7867222.1"/>
    <property type="molecule type" value="Genomic_DNA"/>
</dbReference>
<organism evidence="1 2">
    <name type="scientific">Nocardioides jiangxiensis</name>
    <dbReference type="NCBI Taxonomy" id="3064524"/>
    <lineage>
        <taxon>Bacteria</taxon>
        <taxon>Bacillati</taxon>
        <taxon>Actinomycetota</taxon>
        <taxon>Actinomycetes</taxon>
        <taxon>Propionibacteriales</taxon>
        <taxon>Nocardioidaceae</taxon>
        <taxon>Nocardioides</taxon>
    </lineage>
</organism>
<dbReference type="Gene3D" id="3.10.450.50">
    <property type="match status" value="1"/>
</dbReference>
<dbReference type="PANTHER" id="PTHR38436">
    <property type="entry name" value="POLYKETIDE CYCLASE SNOAL-LIKE DOMAIN"/>
    <property type="match status" value="1"/>
</dbReference>
<evidence type="ECO:0000313" key="1">
    <source>
        <dbReference type="EMBL" id="MDO7867222.1"/>
    </source>
</evidence>
<dbReference type="PANTHER" id="PTHR38436:SF1">
    <property type="entry name" value="ESTER CYCLASE"/>
    <property type="match status" value="1"/>
</dbReference>
<dbReference type="SUPFAM" id="SSF54427">
    <property type="entry name" value="NTF2-like"/>
    <property type="match status" value="1"/>
</dbReference>
<dbReference type="Proteomes" id="UP001233314">
    <property type="component" value="Unassembled WGS sequence"/>
</dbReference>
<sequence length="148" mass="15905">MNPARSAALAVFDAINDRDLSRLDELVTDDFVDHGSPFPLPPGPEGYRMILGFVTGVLQIRYDLEDVLETEDRVVIRATAHGVGVDAVHGEGAAGGSYAMPTVHVYRTEGDRLAEHWGVRDEYGARIQLGTIAPPDPAALSAVLTPAR</sequence>
<keyword evidence="2" id="KW-1185">Reference proteome</keyword>
<proteinExistence type="predicted"/>
<dbReference type="InterPro" id="IPR032710">
    <property type="entry name" value="NTF2-like_dom_sf"/>
</dbReference>
<accession>A0ABT9AXF7</accession>
<dbReference type="Pfam" id="PF07366">
    <property type="entry name" value="SnoaL"/>
    <property type="match status" value="1"/>
</dbReference>
<gene>
    <name evidence="1" type="ORF">Q5722_02465</name>
</gene>
<protein>
    <submittedName>
        <fullName evidence="1">Ester cyclase</fullName>
    </submittedName>
</protein>
<dbReference type="RefSeq" id="WP_305026627.1">
    <property type="nucleotide sequence ID" value="NZ_JAUQTA010000001.1"/>
</dbReference>